<name>A0A430FKX4_9BIFI</name>
<comment type="caution">
    <text evidence="1">The sequence shown here is derived from an EMBL/GenBank/DDBJ whole genome shotgun (WGS) entry which is preliminary data.</text>
</comment>
<proteinExistence type="predicted"/>
<dbReference type="EMBL" id="QXGM01000004">
    <property type="protein sequence ID" value="RSX53358.1"/>
    <property type="molecule type" value="Genomic_DNA"/>
</dbReference>
<accession>A0A430FKX4</accession>
<sequence>MNASMNSQSWTQLNTHAIAEPSHAPVPYQMLDTEFITALGDLIQCFEQLASDHKKPKKLTARAFETLVANDEYVNEELHRLAFHTLGSPHWTRMLDWAAACADPRLLEYCRNFLQRILRWTTQYGVCTWLYVLINDAEVAKMMQQPTEDMPILGPITGRRVVQWLYGTGIERYGKADLLHTMMQDYADETYRIAAYCCLTWGVNDARSVDMASALLLHHDIGRPMLRDSSRSEAFLGEAPQLHHREALDYMQVLRTEADLDYACDLQMQLDEDQQLYEKFKIQERLEETNERKQQWLKEMWLADRRYLFDARHVIEAYRMLWNQQTPTVDHILNLIRDELEPPKLPAWQNPVYLNDLAGSLVGSFHAEMMREAFEHRDRERFENAVAWITEHCELVEHAGFFSLPISMVVRCEMQEVQSLGESVQQREVWDYWMMQMADNMAAVLLARIADPAQARKAARALMVHDLDSHLDALEARVSDCRDFRP</sequence>
<reference evidence="1 2" key="1">
    <citation type="submission" date="2018-09" db="EMBL/GenBank/DDBJ databases">
        <title>Characterization of the phylogenetic diversity of five novel species belonging to the genus Bifidobacterium.</title>
        <authorList>
            <person name="Lugli G.A."/>
            <person name="Duranti S."/>
            <person name="Milani C."/>
        </authorList>
    </citation>
    <scope>NUCLEOTIDE SEQUENCE [LARGE SCALE GENOMIC DNA]</scope>
    <source>
        <strain evidence="1 2">2036B</strain>
    </source>
</reference>
<dbReference type="Proteomes" id="UP000287609">
    <property type="component" value="Unassembled WGS sequence"/>
</dbReference>
<protein>
    <submittedName>
        <fullName evidence="1">Riboflavin deaminase</fullName>
    </submittedName>
</protein>
<dbReference type="OrthoDB" id="3226114at2"/>
<evidence type="ECO:0000313" key="1">
    <source>
        <dbReference type="EMBL" id="RSX53358.1"/>
    </source>
</evidence>
<organism evidence="1 2">
    <name type="scientific">Bifidobacterium dolichotidis</name>
    <dbReference type="NCBI Taxonomy" id="2306976"/>
    <lineage>
        <taxon>Bacteria</taxon>
        <taxon>Bacillati</taxon>
        <taxon>Actinomycetota</taxon>
        <taxon>Actinomycetes</taxon>
        <taxon>Bifidobacteriales</taxon>
        <taxon>Bifidobacteriaceae</taxon>
        <taxon>Bifidobacterium</taxon>
    </lineage>
</organism>
<dbReference type="RefSeq" id="WP_125964097.1">
    <property type="nucleotide sequence ID" value="NZ_QXGM01000004.1"/>
</dbReference>
<keyword evidence="2" id="KW-1185">Reference proteome</keyword>
<gene>
    <name evidence="1" type="ORF">D2E26_1400</name>
</gene>
<dbReference type="AlphaFoldDB" id="A0A430FKX4"/>
<evidence type="ECO:0000313" key="2">
    <source>
        <dbReference type="Proteomes" id="UP000287609"/>
    </source>
</evidence>